<name>X0T935_9ZZZZ</name>
<comment type="caution">
    <text evidence="1">The sequence shown here is derived from an EMBL/GenBank/DDBJ whole genome shotgun (WGS) entry which is preliminary data.</text>
</comment>
<protein>
    <submittedName>
        <fullName evidence="1">Uncharacterized protein</fullName>
    </submittedName>
</protein>
<gene>
    <name evidence="1" type="ORF">S01H1_22571</name>
</gene>
<dbReference type="EMBL" id="BARS01012769">
    <property type="protein sequence ID" value="GAF89978.1"/>
    <property type="molecule type" value="Genomic_DNA"/>
</dbReference>
<proteinExistence type="predicted"/>
<sequence>MLESPEDWWSDGFEYRPGDDLHQSTDRLVVRAGKEQDAASREILREDPVFGEDHFWSDGMVRISGREYNGLIDSPCFQQGEMSCLSCHQLHQDTHDERP</sequence>
<evidence type="ECO:0000313" key="1">
    <source>
        <dbReference type="EMBL" id="GAF89978.1"/>
    </source>
</evidence>
<organism evidence="1">
    <name type="scientific">marine sediment metagenome</name>
    <dbReference type="NCBI Taxonomy" id="412755"/>
    <lineage>
        <taxon>unclassified sequences</taxon>
        <taxon>metagenomes</taxon>
        <taxon>ecological metagenomes</taxon>
    </lineage>
</organism>
<feature type="non-terminal residue" evidence="1">
    <location>
        <position position="99"/>
    </location>
</feature>
<dbReference type="AlphaFoldDB" id="X0T935"/>
<reference evidence="1" key="1">
    <citation type="journal article" date="2014" name="Front. Microbiol.">
        <title>High frequency of phylogenetically diverse reductive dehalogenase-homologous genes in deep subseafloor sedimentary metagenomes.</title>
        <authorList>
            <person name="Kawai M."/>
            <person name="Futagami T."/>
            <person name="Toyoda A."/>
            <person name="Takaki Y."/>
            <person name="Nishi S."/>
            <person name="Hori S."/>
            <person name="Arai W."/>
            <person name="Tsubouchi T."/>
            <person name="Morono Y."/>
            <person name="Uchiyama I."/>
            <person name="Ito T."/>
            <person name="Fujiyama A."/>
            <person name="Inagaki F."/>
            <person name="Takami H."/>
        </authorList>
    </citation>
    <scope>NUCLEOTIDE SEQUENCE</scope>
    <source>
        <strain evidence="1">Expedition CK06-06</strain>
    </source>
</reference>
<accession>X0T935</accession>